<protein>
    <submittedName>
        <fullName evidence="1">Uncharacterized protein</fullName>
    </submittedName>
</protein>
<name>A0A0A9A960_ARUDO</name>
<organism evidence="1">
    <name type="scientific">Arundo donax</name>
    <name type="common">Giant reed</name>
    <name type="synonym">Donax arundinaceus</name>
    <dbReference type="NCBI Taxonomy" id="35708"/>
    <lineage>
        <taxon>Eukaryota</taxon>
        <taxon>Viridiplantae</taxon>
        <taxon>Streptophyta</taxon>
        <taxon>Embryophyta</taxon>
        <taxon>Tracheophyta</taxon>
        <taxon>Spermatophyta</taxon>
        <taxon>Magnoliopsida</taxon>
        <taxon>Liliopsida</taxon>
        <taxon>Poales</taxon>
        <taxon>Poaceae</taxon>
        <taxon>PACMAD clade</taxon>
        <taxon>Arundinoideae</taxon>
        <taxon>Arundineae</taxon>
        <taxon>Arundo</taxon>
    </lineage>
</organism>
<dbReference type="EMBL" id="GBRH01252360">
    <property type="protein sequence ID" value="JAD45535.1"/>
    <property type="molecule type" value="Transcribed_RNA"/>
</dbReference>
<dbReference type="AlphaFoldDB" id="A0A0A9A960"/>
<reference evidence="1" key="2">
    <citation type="journal article" date="2015" name="Data Brief">
        <title>Shoot transcriptome of the giant reed, Arundo donax.</title>
        <authorList>
            <person name="Barrero R.A."/>
            <person name="Guerrero F.D."/>
            <person name="Moolhuijzen P."/>
            <person name="Goolsby J.A."/>
            <person name="Tidwell J."/>
            <person name="Bellgard S.E."/>
            <person name="Bellgard M.I."/>
        </authorList>
    </citation>
    <scope>NUCLEOTIDE SEQUENCE</scope>
    <source>
        <tissue evidence="1">Shoot tissue taken approximately 20 cm above the soil surface</tissue>
    </source>
</reference>
<reference evidence="1" key="1">
    <citation type="submission" date="2014-09" db="EMBL/GenBank/DDBJ databases">
        <authorList>
            <person name="Magalhaes I.L.F."/>
            <person name="Oliveira U."/>
            <person name="Santos F.R."/>
            <person name="Vidigal T.H.D.A."/>
            <person name="Brescovit A.D."/>
            <person name="Santos A.J."/>
        </authorList>
    </citation>
    <scope>NUCLEOTIDE SEQUENCE</scope>
    <source>
        <tissue evidence="1">Shoot tissue taken approximately 20 cm above the soil surface</tissue>
    </source>
</reference>
<proteinExistence type="predicted"/>
<accession>A0A0A9A960</accession>
<sequence>MKGRSRCKTSKRVVTQPDLSLSTQRLCLLLERISDALLLQLEKGERKRNSLQGA</sequence>
<evidence type="ECO:0000313" key="1">
    <source>
        <dbReference type="EMBL" id="JAD45535.1"/>
    </source>
</evidence>